<dbReference type="RefSeq" id="WP_153757775.1">
    <property type="nucleotide sequence ID" value="NZ_CP045851.1"/>
</dbReference>
<protein>
    <submittedName>
        <fullName evidence="1">Iron-containing redox enzyme family protein</fullName>
    </submittedName>
</protein>
<dbReference type="InterPro" id="IPR016084">
    <property type="entry name" value="Haem_Oase-like_multi-hlx"/>
</dbReference>
<dbReference type="SMART" id="SM01236">
    <property type="entry name" value="Haem_oxygenase_2"/>
    <property type="match status" value="1"/>
</dbReference>
<sequence length="331" mass="36277">MPSHARPVRRPAARGPLSAHVLAVLEGAHGPAPQIPRSPDPDDLHLALHLCYELHYGGLPGVPDDLEWDPHLIAFRRVLERWFEADLFDRVGPPVPSQDVRAALPELIRHDDGPSLSSWMVEHGTLTAMREFVVHRSSYQLKEADPHSFAIPRLPRAAKAGLVSIQAGEYGVEHPDHVMHSELFARTMRDLGLDDRPNAYLDQLPATTLANGNLVSMFGLNRRWRGALVGHLSVFEMTSVEPMGRYSAALERMGASPVARRFYDVHVMADAVHEVVAVEEMAGPLADEEPELAGDILFGARAVIASEGAFAQHLLDAFAEGRSSLLEPVAA</sequence>
<dbReference type="SUPFAM" id="SSF48613">
    <property type="entry name" value="Heme oxygenase-like"/>
    <property type="match status" value="1"/>
</dbReference>
<dbReference type="Gene3D" id="1.20.910.10">
    <property type="entry name" value="Heme oxygenase-like"/>
    <property type="match status" value="1"/>
</dbReference>
<reference evidence="1 2" key="1">
    <citation type="submission" date="2019-11" db="EMBL/GenBank/DDBJ databases">
        <authorList>
            <person name="He Y."/>
        </authorList>
    </citation>
    <scope>NUCLEOTIDE SEQUENCE [LARGE SCALE GENOMIC DNA]</scope>
    <source>
        <strain evidence="1 2">SCSIO 58843</strain>
    </source>
</reference>
<dbReference type="Proteomes" id="UP000334019">
    <property type="component" value="Chromosome"/>
</dbReference>
<name>A0A5Q2R9V4_9ACTN</name>
<proteinExistence type="predicted"/>
<dbReference type="AlphaFoldDB" id="A0A5Q2R9V4"/>
<keyword evidence="2" id="KW-1185">Reference proteome</keyword>
<dbReference type="Pfam" id="PF14518">
    <property type="entry name" value="Haem_oxygenas_2"/>
    <property type="match status" value="1"/>
</dbReference>
<evidence type="ECO:0000313" key="2">
    <source>
        <dbReference type="Proteomes" id="UP000334019"/>
    </source>
</evidence>
<accession>A0A5Q2R9V4</accession>
<dbReference type="KEGG" id="atq:GH723_00270"/>
<evidence type="ECO:0000313" key="1">
    <source>
        <dbReference type="EMBL" id="QGG93669.1"/>
    </source>
</evidence>
<dbReference type="EMBL" id="CP045851">
    <property type="protein sequence ID" value="QGG93669.1"/>
    <property type="molecule type" value="Genomic_DNA"/>
</dbReference>
<organism evidence="1 2">
    <name type="scientific">Actinomarinicola tropica</name>
    <dbReference type="NCBI Taxonomy" id="2789776"/>
    <lineage>
        <taxon>Bacteria</taxon>
        <taxon>Bacillati</taxon>
        <taxon>Actinomycetota</taxon>
        <taxon>Acidimicrobiia</taxon>
        <taxon>Acidimicrobiales</taxon>
        <taxon>Iamiaceae</taxon>
        <taxon>Actinomarinicola</taxon>
    </lineage>
</organism>
<gene>
    <name evidence="1" type="ORF">GH723_00270</name>
</gene>